<comment type="caution">
    <text evidence="1">The sequence shown here is derived from an EMBL/GenBank/DDBJ whole genome shotgun (WGS) entry which is preliminary data.</text>
</comment>
<sequence length="122" mass="13006">MNFWHREKRAAAVAVAKSLFKTRNPTPPFLSSLFSLLFPLPRSAPARSALSRCTSHPTAGADTGSLSLFPPVFPSPSTPLIEDSFSLTAAAARSPSPHPQRVASQCLLLMVCSTAQQACAVR</sequence>
<protein>
    <submittedName>
        <fullName evidence="1">Uncharacterized protein</fullName>
    </submittedName>
</protein>
<name>A0ACC2LEF3_PERAE</name>
<accession>A0ACC2LEF3</accession>
<organism evidence="1 2">
    <name type="scientific">Persea americana</name>
    <name type="common">Avocado</name>
    <dbReference type="NCBI Taxonomy" id="3435"/>
    <lineage>
        <taxon>Eukaryota</taxon>
        <taxon>Viridiplantae</taxon>
        <taxon>Streptophyta</taxon>
        <taxon>Embryophyta</taxon>
        <taxon>Tracheophyta</taxon>
        <taxon>Spermatophyta</taxon>
        <taxon>Magnoliopsida</taxon>
        <taxon>Magnoliidae</taxon>
        <taxon>Laurales</taxon>
        <taxon>Lauraceae</taxon>
        <taxon>Persea</taxon>
    </lineage>
</organism>
<reference evidence="1 2" key="1">
    <citation type="journal article" date="2022" name="Hortic Res">
        <title>A haplotype resolved chromosomal level avocado genome allows analysis of novel avocado genes.</title>
        <authorList>
            <person name="Nath O."/>
            <person name="Fletcher S.J."/>
            <person name="Hayward A."/>
            <person name="Shaw L.M."/>
            <person name="Masouleh A.K."/>
            <person name="Furtado A."/>
            <person name="Henry R.J."/>
            <person name="Mitter N."/>
        </authorList>
    </citation>
    <scope>NUCLEOTIDE SEQUENCE [LARGE SCALE GENOMIC DNA]</scope>
    <source>
        <strain evidence="2">cv. Hass</strain>
    </source>
</reference>
<keyword evidence="2" id="KW-1185">Reference proteome</keyword>
<dbReference type="EMBL" id="CM056815">
    <property type="protein sequence ID" value="KAJ8631640.1"/>
    <property type="molecule type" value="Genomic_DNA"/>
</dbReference>
<evidence type="ECO:0000313" key="1">
    <source>
        <dbReference type="EMBL" id="KAJ8631640.1"/>
    </source>
</evidence>
<dbReference type="Proteomes" id="UP001234297">
    <property type="component" value="Chromosome 7"/>
</dbReference>
<proteinExistence type="predicted"/>
<gene>
    <name evidence="1" type="ORF">MRB53_024963</name>
</gene>
<evidence type="ECO:0000313" key="2">
    <source>
        <dbReference type="Proteomes" id="UP001234297"/>
    </source>
</evidence>